<evidence type="ECO:0000313" key="2">
    <source>
        <dbReference type="Proteomes" id="UP000807025"/>
    </source>
</evidence>
<organism evidence="1 2">
    <name type="scientific">Pleurotus eryngii</name>
    <name type="common">Boletus of the steppes</name>
    <dbReference type="NCBI Taxonomy" id="5323"/>
    <lineage>
        <taxon>Eukaryota</taxon>
        <taxon>Fungi</taxon>
        <taxon>Dikarya</taxon>
        <taxon>Basidiomycota</taxon>
        <taxon>Agaricomycotina</taxon>
        <taxon>Agaricomycetes</taxon>
        <taxon>Agaricomycetidae</taxon>
        <taxon>Agaricales</taxon>
        <taxon>Pleurotineae</taxon>
        <taxon>Pleurotaceae</taxon>
        <taxon>Pleurotus</taxon>
    </lineage>
</organism>
<name>A0A9P6D5K6_PLEER</name>
<comment type="caution">
    <text evidence="1">The sequence shown here is derived from an EMBL/GenBank/DDBJ whole genome shotgun (WGS) entry which is preliminary data.</text>
</comment>
<protein>
    <submittedName>
        <fullName evidence="1">Uncharacterized protein</fullName>
    </submittedName>
</protein>
<sequence>MDVVDAWISCSKATLNRLYLHRQFFSLPQVQHLALAFPRLYINLTALHLEVHVLCPAIFDILSRNVLTLLSINLVYQVVGGIYISSRGDEHEHSPHAVDVDSREASTKDCPFVCAMTEGRYGEWGLCDIGIWEYQVKQPRYSYHINDFRYMAAVARAAPRKTTLRRRAVYLADVFQE</sequence>
<reference evidence="1" key="1">
    <citation type="submission" date="2020-11" db="EMBL/GenBank/DDBJ databases">
        <authorList>
            <consortium name="DOE Joint Genome Institute"/>
            <person name="Ahrendt S."/>
            <person name="Riley R."/>
            <person name="Andreopoulos W."/>
            <person name="Labutti K."/>
            <person name="Pangilinan J."/>
            <person name="Ruiz-Duenas F.J."/>
            <person name="Barrasa J.M."/>
            <person name="Sanchez-Garcia M."/>
            <person name="Camarero S."/>
            <person name="Miyauchi S."/>
            <person name="Serrano A."/>
            <person name="Linde D."/>
            <person name="Babiker R."/>
            <person name="Drula E."/>
            <person name="Ayuso-Fernandez I."/>
            <person name="Pacheco R."/>
            <person name="Padilla G."/>
            <person name="Ferreira P."/>
            <person name="Barriuso J."/>
            <person name="Kellner H."/>
            <person name="Castanera R."/>
            <person name="Alfaro M."/>
            <person name="Ramirez L."/>
            <person name="Pisabarro A.G."/>
            <person name="Kuo A."/>
            <person name="Tritt A."/>
            <person name="Lipzen A."/>
            <person name="He G."/>
            <person name="Yan M."/>
            <person name="Ng V."/>
            <person name="Cullen D."/>
            <person name="Martin F."/>
            <person name="Rosso M.-N."/>
            <person name="Henrissat B."/>
            <person name="Hibbett D."/>
            <person name="Martinez A.T."/>
            <person name="Grigoriev I.V."/>
        </authorList>
    </citation>
    <scope>NUCLEOTIDE SEQUENCE</scope>
    <source>
        <strain evidence="1">ATCC 90797</strain>
    </source>
</reference>
<dbReference type="EMBL" id="MU154583">
    <property type="protein sequence ID" value="KAF9493551.1"/>
    <property type="molecule type" value="Genomic_DNA"/>
</dbReference>
<keyword evidence="2" id="KW-1185">Reference proteome</keyword>
<dbReference type="Proteomes" id="UP000807025">
    <property type="component" value="Unassembled WGS sequence"/>
</dbReference>
<dbReference type="AlphaFoldDB" id="A0A9P6D5K6"/>
<evidence type="ECO:0000313" key="1">
    <source>
        <dbReference type="EMBL" id="KAF9493551.1"/>
    </source>
</evidence>
<proteinExistence type="predicted"/>
<accession>A0A9P6D5K6</accession>
<gene>
    <name evidence="1" type="ORF">BDN71DRAFT_1449998</name>
</gene>